<dbReference type="AlphaFoldDB" id="A0AAU9NTM9"/>
<evidence type="ECO:0000256" key="1">
    <source>
        <dbReference type="ARBA" id="ARBA00023125"/>
    </source>
</evidence>
<comment type="caution">
    <text evidence="4">The sequence shown here is derived from an EMBL/GenBank/DDBJ whole genome shotgun (WGS) entry which is preliminary data.</text>
</comment>
<keyword evidence="2" id="KW-0539">Nucleus</keyword>
<evidence type="ECO:0000313" key="4">
    <source>
        <dbReference type="EMBL" id="CAH1441140.1"/>
    </source>
</evidence>
<dbReference type="Proteomes" id="UP001157418">
    <property type="component" value="Unassembled WGS sequence"/>
</dbReference>
<feature type="compositionally biased region" description="Basic and acidic residues" evidence="3">
    <location>
        <begin position="157"/>
        <end position="171"/>
    </location>
</feature>
<evidence type="ECO:0000256" key="2">
    <source>
        <dbReference type="ARBA" id="ARBA00023242"/>
    </source>
</evidence>
<proteinExistence type="predicted"/>
<evidence type="ECO:0000313" key="5">
    <source>
        <dbReference type="Proteomes" id="UP001157418"/>
    </source>
</evidence>
<dbReference type="PANTHER" id="PTHR21677">
    <property type="entry name" value="CRAMPED PROTEIN"/>
    <property type="match status" value="1"/>
</dbReference>
<sequence>MKLKVQLFPVDETTRRALEMDNHNSHLELTLTASGELKLVPYDAQTSNLSNSQKWNQDSVLIGSPPIFRLRYGWFGKGEERNNTNNGIGIGGSVGIGLSTLEWWVPLHVISRFHTAVILLMLQLLPTLTKIIMPKIMDSIPPPFSLQFMMHRKHKSREPEEPKECEFDENHIPAPKDLTSLTDVYWPESLRHND</sequence>
<accession>A0AAU9NTM9</accession>
<keyword evidence="1" id="KW-0238">DNA-binding</keyword>
<feature type="region of interest" description="Disordered" evidence="3">
    <location>
        <begin position="155"/>
        <end position="176"/>
    </location>
</feature>
<dbReference type="GO" id="GO:0005634">
    <property type="term" value="C:nucleus"/>
    <property type="evidence" value="ECO:0007669"/>
    <property type="project" value="TreeGrafter"/>
</dbReference>
<gene>
    <name evidence="4" type="ORF">LVIROSA_LOCUS27225</name>
</gene>
<name>A0AAU9NTM9_9ASTR</name>
<dbReference type="InterPro" id="IPR055315">
    <property type="entry name" value="Cramped-like"/>
</dbReference>
<protein>
    <submittedName>
        <fullName evidence="4">Uncharacterized protein</fullName>
    </submittedName>
</protein>
<dbReference type="GO" id="GO:0003677">
    <property type="term" value="F:DNA binding"/>
    <property type="evidence" value="ECO:0007669"/>
    <property type="project" value="UniProtKB-KW"/>
</dbReference>
<organism evidence="4 5">
    <name type="scientific">Lactuca virosa</name>
    <dbReference type="NCBI Taxonomy" id="75947"/>
    <lineage>
        <taxon>Eukaryota</taxon>
        <taxon>Viridiplantae</taxon>
        <taxon>Streptophyta</taxon>
        <taxon>Embryophyta</taxon>
        <taxon>Tracheophyta</taxon>
        <taxon>Spermatophyta</taxon>
        <taxon>Magnoliopsida</taxon>
        <taxon>eudicotyledons</taxon>
        <taxon>Gunneridae</taxon>
        <taxon>Pentapetalae</taxon>
        <taxon>asterids</taxon>
        <taxon>campanulids</taxon>
        <taxon>Asterales</taxon>
        <taxon>Asteraceae</taxon>
        <taxon>Cichorioideae</taxon>
        <taxon>Cichorieae</taxon>
        <taxon>Lactucinae</taxon>
        <taxon>Lactuca</taxon>
    </lineage>
</organism>
<dbReference type="EMBL" id="CAKMRJ010005412">
    <property type="protein sequence ID" value="CAH1441140.1"/>
    <property type="molecule type" value="Genomic_DNA"/>
</dbReference>
<dbReference type="GO" id="GO:0007389">
    <property type="term" value="P:pattern specification process"/>
    <property type="evidence" value="ECO:0007669"/>
    <property type="project" value="TreeGrafter"/>
</dbReference>
<keyword evidence="5" id="KW-1185">Reference proteome</keyword>
<dbReference type="PANTHER" id="PTHR21677:SF1">
    <property type="entry name" value="PROTEIN CRAMPED-LIKE"/>
    <property type="match status" value="1"/>
</dbReference>
<dbReference type="GO" id="GO:0003682">
    <property type="term" value="F:chromatin binding"/>
    <property type="evidence" value="ECO:0007669"/>
    <property type="project" value="InterPro"/>
</dbReference>
<reference evidence="4 5" key="1">
    <citation type="submission" date="2022-01" db="EMBL/GenBank/DDBJ databases">
        <authorList>
            <person name="Xiong W."/>
            <person name="Schranz E."/>
        </authorList>
    </citation>
    <scope>NUCLEOTIDE SEQUENCE [LARGE SCALE GENOMIC DNA]</scope>
</reference>
<evidence type="ECO:0000256" key="3">
    <source>
        <dbReference type="SAM" id="MobiDB-lite"/>
    </source>
</evidence>